<proteinExistence type="predicted"/>
<accession>A0AAV9HNW5</accession>
<dbReference type="AlphaFoldDB" id="A0AAV9HNW5"/>
<reference evidence="1" key="1">
    <citation type="journal article" date="2023" name="Mol. Phylogenet. Evol.">
        <title>Genome-scale phylogeny and comparative genomics of the fungal order Sordariales.</title>
        <authorList>
            <person name="Hensen N."/>
            <person name="Bonometti L."/>
            <person name="Westerberg I."/>
            <person name="Brannstrom I.O."/>
            <person name="Guillou S."/>
            <person name="Cros-Aarteil S."/>
            <person name="Calhoun S."/>
            <person name="Haridas S."/>
            <person name="Kuo A."/>
            <person name="Mondo S."/>
            <person name="Pangilinan J."/>
            <person name="Riley R."/>
            <person name="LaButti K."/>
            <person name="Andreopoulos B."/>
            <person name="Lipzen A."/>
            <person name="Chen C."/>
            <person name="Yan M."/>
            <person name="Daum C."/>
            <person name="Ng V."/>
            <person name="Clum A."/>
            <person name="Steindorff A."/>
            <person name="Ohm R.A."/>
            <person name="Martin F."/>
            <person name="Silar P."/>
            <person name="Natvig D.O."/>
            <person name="Lalanne C."/>
            <person name="Gautier V."/>
            <person name="Ament-Velasquez S.L."/>
            <person name="Kruys A."/>
            <person name="Hutchinson M.I."/>
            <person name="Powell A.J."/>
            <person name="Barry K."/>
            <person name="Miller A.N."/>
            <person name="Grigoriev I.V."/>
            <person name="Debuchy R."/>
            <person name="Gladieux P."/>
            <person name="Hiltunen Thoren M."/>
            <person name="Johannesson H."/>
        </authorList>
    </citation>
    <scope>NUCLEOTIDE SEQUENCE</scope>
    <source>
        <strain evidence="1">PSN324</strain>
    </source>
</reference>
<keyword evidence="2" id="KW-1185">Reference proteome</keyword>
<sequence>MRFDDWDVILFPTGRDSKIPVKEFKVACHVVPDLELSHINGSGMPVVTCFVPSLAAGAPFQISIHCWRNPEISQFTRNYSKHTELVKFEARVLLDGRLVASAILDRKVNGPHLVTTTFEFTKTGELERLKFPTFRREILHQNYWNANDDMGRIKVIISEGFPRDSLSVPIERVKNIVTFSFQHAPLEVLESSGIAWPNPLMWRRALEARPQNLETRPLNASSPMPMPPPMVPTYHPDDGADLHAHSPRRKPLLRPVKSQGFPMGGLYQQASQPQTQGQSLFGFQQPSHASSFSWFPRGGQAAHDPFSESAYLEWVASNMANMNNGNDGKAYWPSSMLRNGLMRLSGDGSMDEYRSHCGESMHLSGPSLEVDDAMVGSDGSGCGSSMGGGFVGGGGLGGAGITLKVPTNTPITVSGGQEDSEQMLFNNWSWSDARKDAAMGRGVGTGTGFGGSSWGSGNIQPGSGAVFSENCSRSNSAGDRELATAGVIGGGGGSGGTFLAETTNSGGTGTGNTGMGGLVFSERTSTKRTRTFTPASARAIDEEDEPRRVSPHVRMAGFGVVDVGCGGGAGVGGGAGTGG</sequence>
<dbReference type="EMBL" id="MU864970">
    <property type="protein sequence ID" value="KAK4462572.1"/>
    <property type="molecule type" value="Genomic_DNA"/>
</dbReference>
<feature type="non-terminal residue" evidence="1">
    <location>
        <position position="579"/>
    </location>
</feature>
<gene>
    <name evidence="1" type="ORF">QBC42DRAFT_326778</name>
</gene>
<evidence type="ECO:0000313" key="1">
    <source>
        <dbReference type="EMBL" id="KAK4462572.1"/>
    </source>
</evidence>
<evidence type="ECO:0000313" key="2">
    <source>
        <dbReference type="Proteomes" id="UP001321749"/>
    </source>
</evidence>
<protein>
    <submittedName>
        <fullName evidence="1">Uncharacterized protein</fullName>
    </submittedName>
</protein>
<name>A0AAV9HNW5_9PEZI</name>
<organism evidence="1 2">
    <name type="scientific">Cladorrhinum samala</name>
    <dbReference type="NCBI Taxonomy" id="585594"/>
    <lineage>
        <taxon>Eukaryota</taxon>
        <taxon>Fungi</taxon>
        <taxon>Dikarya</taxon>
        <taxon>Ascomycota</taxon>
        <taxon>Pezizomycotina</taxon>
        <taxon>Sordariomycetes</taxon>
        <taxon>Sordariomycetidae</taxon>
        <taxon>Sordariales</taxon>
        <taxon>Podosporaceae</taxon>
        <taxon>Cladorrhinum</taxon>
    </lineage>
</organism>
<comment type="caution">
    <text evidence="1">The sequence shown here is derived from an EMBL/GenBank/DDBJ whole genome shotgun (WGS) entry which is preliminary data.</text>
</comment>
<dbReference type="Proteomes" id="UP001321749">
    <property type="component" value="Unassembled WGS sequence"/>
</dbReference>
<reference evidence="1" key="2">
    <citation type="submission" date="2023-06" db="EMBL/GenBank/DDBJ databases">
        <authorList>
            <consortium name="Lawrence Berkeley National Laboratory"/>
            <person name="Mondo S.J."/>
            <person name="Hensen N."/>
            <person name="Bonometti L."/>
            <person name="Westerberg I."/>
            <person name="Brannstrom I.O."/>
            <person name="Guillou S."/>
            <person name="Cros-Aarteil S."/>
            <person name="Calhoun S."/>
            <person name="Haridas S."/>
            <person name="Kuo A."/>
            <person name="Pangilinan J."/>
            <person name="Riley R."/>
            <person name="Labutti K."/>
            <person name="Andreopoulos B."/>
            <person name="Lipzen A."/>
            <person name="Chen C."/>
            <person name="Yanf M."/>
            <person name="Daum C."/>
            <person name="Ng V."/>
            <person name="Clum A."/>
            <person name="Steindorff A."/>
            <person name="Ohm R."/>
            <person name="Martin F."/>
            <person name="Silar P."/>
            <person name="Natvig D."/>
            <person name="Lalanne C."/>
            <person name="Gautier V."/>
            <person name="Ament-Velasquez S.L."/>
            <person name="Kruys A."/>
            <person name="Hutchinson M.I."/>
            <person name="Powell A.J."/>
            <person name="Barry K."/>
            <person name="Miller A.N."/>
            <person name="Grigoriev I.V."/>
            <person name="Debuchy R."/>
            <person name="Gladieux P."/>
            <person name="Thoren M.H."/>
            <person name="Johannesson H."/>
        </authorList>
    </citation>
    <scope>NUCLEOTIDE SEQUENCE</scope>
    <source>
        <strain evidence="1">PSN324</strain>
    </source>
</reference>